<name>A0A383UT33_BLUHO</name>
<accession>A0A383UT33</accession>
<protein>
    <submittedName>
        <fullName evidence="1">Uncharacterized protein</fullName>
    </submittedName>
</protein>
<evidence type="ECO:0000313" key="2">
    <source>
        <dbReference type="Proteomes" id="UP000275772"/>
    </source>
</evidence>
<dbReference type="AlphaFoldDB" id="A0A383UT33"/>
<evidence type="ECO:0000313" key="1">
    <source>
        <dbReference type="EMBL" id="SZF03491.1"/>
    </source>
</evidence>
<sequence length="312" mass="36084">MSCLIAILLYTGMNSGVNNHLVLAYESNFESFHVTYTLNPDQKFPELDKSIPIFKTPTTYRQEGTYFATYCSLEKSLPFIYQDVSQQLFRDLGDLQNPPSDNIERDESCFQHIKSQITFKQLPLRNNRISFSNLQQKICPENVIVRLAYNGRITLISGNRSRDSSIDSTKPIVKLENLLEIKNYVQGGKFIKTGKLDGKIYSLAWLQGHPHIFLWLKDEEMWKLDTSLGDVTHNRKFAIDFLIRTNLQIKVIMKKISAVAEEYKHSKRIGTTVWQPGPKKSISYHNQKCQSLMLKIDTRTEMLAEGYLHECF</sequence>
<reference evidence="1 2" key="1">
    <citation type="submission" date="2017-11" db="EMBL/GenBank/DDBJ databases">
        <authorList>
            <person name="Kracher B."/>
        </authorList>
    </citation>
    <scope>NUCLEOTIDE SEQUENCE [LARGE SCALE GENOMIC DNA]</scope>
    <source>
        <strain evidence="1 2">RACE1</strain>
    </source>
</reference>
<dbReference type="VEuPathDB" id="FungiDB:BLGHR1_14283"/>
<gene>
    <name evidence="1" type="ORF">BLGHR1_14283</name>
</gene>
<proteinExistence type="predicted"/>
<organism evidence="1 2">
    <name type="scientific">Blumeria hordei</name>
    <name type="common">Barley powdery mildew</name>
    <name type="synonym">Blumeria graminis f. sp. hordei</name>
    <dbReference type="NCBI Taxonomy" id="2867405"/>
    <lineage>
        <taxon>Eukaryota</taxon>
        <taxon>Fungi</taxon>
        <taxon>Dikarya</taxon>
        <taxon>Ascomycota</taxon>
        <taxon>Pezizomycotina</taxon>
        <taxon>Leotiomycetes</taxon>
        <taxon>Erysiphales</taxon>
        <taxon>Erysiphaceae</taxon>
        <taxon>Blumeria</taxon>
    </lineage>
</organism>
<dbReference type="Proteomes" id="UP000275772">
    <property type="component" value="Unassembled WGS sequence"/>
</dbReference>
<dbReference type="EMBL" id="UNSH01000051">
    <property type="protein sequence ID" value="SZF03491.1"/>
    <property type="molecule type" value="Genomic_DNA"/>
</dbReference>